<dbReference type="InterPro" id="IPR045155">
    <property type="entry name" value="Beta-lactam_cat"/>
</dbReference>
<dbReference type="PANTHER" id="PTHR35333">
    <property type="entry name" value="BETA-LACTAMASE"/>
    <property type="match status" value="1"/>
</dbReference>
<evidence type="ECO:0000256" key="2">
    <source>
        <dbReference type="SAM" id="Phobius"/>
    </source>
</evidence>
<evidence type="ECO:0000256" key="1">
    <source>
        <dbReference type="SAM" id="MobiDB-lite"/>
    </source>
</evidence>
<gene>
    <name evidence="4" type="ORF">B7O87_09165</name>
</gene>
<dbReference type="GO" id="GO:0030655">
    <property type="term" value="P:beta-lactam antibiotic catabolic process"/>
    <property type="evidence" value="ECO:0007669"/>
    <property type="project" value="InterPro"/>
</dbReference>
<dbReference type="GO" id="GO:0008800">
    <property type="term" value="F:beta-lactamase activity"/>
    <property type="evidence" value="ECO:0007669"/>
    <property type="project" value="InterPro"/>
</dbReference>
<evidence type="ECO:0000313" key="4">
    <source>
        <dbReference type="EMBL" id="OSO90954.1"/>
    </source>
</evidence>
<feature type="region of interest" description="Disordered" evidence="1">
    <location>
        <begin position="54"/>
        <end position="74"/>
    </location>
</feature>
<comment type="caution">
    <text evidence="4">The sequence shown here is derived from an EMBL/GenBank/DDBJ whole genome shotgun (WGS) entry which is preliminary data.</text>
</comment>
<sequence>MNKERKMINNRQSKVYKINLSVLLKRFIFLVLLPTSLLIITHKLVINQLINVQGDPSKKQGTKPKPYNINGDNMDARNVKPKLETQPPISTANTLNSSTITSGISEVKESPTSSLMRQDSVRLIQPEDYDNLSGNKTNKIKTLSYNTKPPHFKHGDNLDQIVNMIVAQVDAKGLPTHKFSISLLDISNSKHICAGGYLSNKPRFPGSIVKLFWMVYLYGNYNNNIEHKHLKKMIQDSDNESSSLIVDKITKTESGESLSDKELNSWIYKRLAMNSFFQKAGYQNLNISQKVFPTSYQKNDAPSGRDLQIRDNEINPIRNYVTSYDVARLLYEIYTNKSISKNYSLKMKKLIERDLAPTAWQNKPFNSIEGFLGEGLPENVKFYSKMGWNSRTRNDAAIIISPDKKHKYILVVLGDDPSFFQDKKLFPEISRVVYKAMTINTSSSMSDSDRSSARVKVY</sequence>
<keyword evidence="2" id="KW-1133">Transmembrane helix</keyword>
<dbReference type="GO" id="GO:0046677">
    <property type="term" value="P:response to antibiotic"/>
    <property type="evidence" value="ECO:0007669"/>
    <property type="project" value="InterPro"/>
</dbReference>
<organism evidence="4 5">
    <name type="scientific">Cylindrospermopsis raciborskii CENA303</name>
    <dbReference type="NCBI Taxonomy" id="1170769"/>
    <lineage>
        <taxon>Bacteria</taxon>
        <taxon>Bacillati</taxon>
        <taxon>Cyanobacteriota</taxon>
        <taxon>Cyanophyceae</taxon>
        <taxon>Nostocales</taxon>
        <taxon>Aphanizomenonaceae</taxon>
        <taxon>Cylindrospermopsis</taxon>
    </lineage>
</organism>
<feature type="transmembrane region" description="Helical" evidence="2">
    <location>
        <begin position="20"/>
        <end position="40"/>
    </location>
</feature>
<name>A0A1X4G7M9_9CYAN</name>
<dbReference type="EMBL" id="NBYN01000042">
    <property type="protein sequence ID" value="OSO90954.1"/>
    <property type="molecule type" value="Genomic_DNA"/>
</dbReference>
<dbReference type="InterPro" id="IPR000871">
    <property type="entry name" value="Beta-lactam_class-A"/>
</dbReference>
<feature type="domain" description="Beta-lactamase class A catalytic" evidence="3">
    <location>
        <begin position="272"/>
        <end position="413"/>
    </location>
</feature>
<dbReference type="InterPro" id="IPR012338">
    <property type="entry name" value="Beta-lactam/transpept-like"/>
</dbReference>
<accession>A0A1X4G7M9</accession>
<dbReference type="PANTHER" id="PTHR35333:SF3">
    <property type="entry name" value="BETA-LACTAMASE-TYPE TRANSPEPTIDASE FOLD CONTAINING PROTEIN"/>
    <property type="match status" value="1"/>
</dbReference>
<dbReference type="SUPFAM" id="SSF56601">
    <property type="entry name" value="beta-lactamase/transpeptidase-like"/>
    <property type="match status" value="1"/>
</dbReference>
<proteinExistence type="predicted"/>
<dbReference type="Proteomes" id="UP000192997">
    <property type="component" value="Unassembled WGS sequence"/>
</dbReference>
<keyword evidence="2" id="KW-0472">Membrane</keyword>
<protein>
    <recommendedName>
        <fullName evidence="3">Beta-lactamase class A catalytic domain-containing protein</fullName>
    </recommendedName>
</protein>
<keyword evidence="2" id="KW-0812">Transmembrane</keyword>
<reference evidence="5" key="1">
    <citation type="submission" date="2017-04" db="EMBL/GenBank/DDBJ databases">
        <authorList>
            <person name="Abreu V.A."/>
            <person name="Popin R.V."/>
            <person name="Rigonato J."/>
            <person name="Andreote A.P."/>
            <person name="Schaker P.C."/>
            <person name="Hoff-Risseti C."/>
            <person name="Alvarenga D.O."/>
            <person name="Varani A.M."/>
            <person name="Fiore M.F."/>
        </authorList>
    </citation>
    <scope>NUCLEOTIDE SEQUENCE [LARGE SCALE GENOMIC DNA]</scope>
    <source>
        <strain evidence="5">CENA303</strain>
    </source>
</reference>
<dbReference type="AlphaFoldDB" id="A0A1X4G7M9"/>
<evidence type="ECO:0000259" key="3">
    <source>
        <dbReference type="Pfam" id="PF13354"/>
    </source>
</evidence>
<dbReference type="Pfam" id="PF13354">
    <property type="entry name" value="Beta-lactamase2"/>
    <property type="match status" value="1"/>
</dbReference>
<dbReference type="Gene3D" id="3.40.710.10">
    <property type="entry name" value="DD-peptidase/beta-lactamase superfamily"/>
    <property type="match status" value="1"/>
</dbReference>
<evidence type="ECO:0000313" key="5">
    <source>
        <dbReference type="Proteomes" id="UP000192997"/>
    </source>
</evidence>